<accession>A0A0A8Y557</accession>
<reference evidence="1" key="1">
    <citation type="submission" date="2014-09" db="EMBL/GenBank/DDBJ databases">
        <authorList>
            <person name="Magalhaes I.L.F."/>
            <person name="Oliveira U."/>
            <person name="Santos F.R."/>
            <person name="Vidigal T.H.D.A."/>
            <person name="Brescovit A.D."/>
            <person name="Santos A.J."/>
        </authorList>
    </citation>
    <scope>NUCLEOTIDE SEQUENCE</scope>
    <source>
        <tissue evidence="1">Shoot tissue taken approximately 20 cm above the soil surface</tissue>
    </source>
</reference>
<evidence type="ECO:0000313" key="1">
    <source>
        <dbReference type="EMBL" id="JAD20038.1"/>
    </source>
</evidence>
<protein>
    <submittedName>
        <fullName evidence="1">Uncharacterized protein</fullName>
    </submittedName>
</protein>
<dbReference type="EMBL" id="GBRH01277857">
    <property type="protein sequence ID" value="JAD20038.1"/>
    <property type="molecule type" value="Transcribed_RNA"/>
</dbReference>
<name>A0A0A8Y557_ARUDO</name>
<reference evidence="1" key="2">
    <citation type="journal article" date="2015" name="Data Brief">
        <title>Shoot transcriptome of the giant reed, Arundo donax.</title>
        <authorList>
            <person name="Barrero R.A."/>
            <person name="Guerrero F.D."/>
            <person name="Moolhuijzen P."/>
            <person name="Goolsby J.A."/>
            <person name="Tidwell J."/>
            <person name="Bellgard S.E."/>
            <person name="Bellgard M.I."/>
        </authorList>
    </citation>
    <scope>NUCLEOTIDE SEQUENCE</scope>
    <source>
        <tissue evidence="1">Shoot tissue taken approximately 20 cm above the soil surface</tissue>
    </source>
</reference>
<organism evidence="1">
    <name type="scientific">Arundo donax</name>
    <name type="common">Giant reed</name>
    <name type="synonym">Donax arundinaceus</name>
    <dbReference type="NCBI Taxonomy" id="35708"/>
    <lineage>
        <taxon>Eukaryota</taxon>
        <taxon>Viridiplantae</taxon>
        <taxon>Streptophyta</taxon>
        <taxon>Embryophyta</taxon>
        <taxon>Tracheophyta</taxon>
        <taxon>Spermatophyta</taxon>
        <taxon>Magnoliopsida</taxon>
        <taxon>Liliopsida</taxon>
        <taxon>Poales</taxon>
        <taxon>Poaceae</taxon>
        <taxon>PACMAD clade</taxon>
        <taxon>Arundinoideae</taxon>
        <taxon>Arundineae</taxon>
        <taxon>Arundo</taxon>
    </lineage>
</organism>
<sequence>MFALIYVPKRNQLVVAHLCANKTSDQQGASVGRLRTAETSRECRITFQSHETQLIPHKRL</sequence>
<proteinExistence type="predicted"/>
<dbReference type="AlphaFoldDB" id="A0A0A8Y557"/>